<feature type="transmembrane region" description="Helical" evidence="1">
    <location>
        <begin position="12"/>
        <end position="30"/>
    </location>
</feature>
<dbReference type="OrthoDB" id="9868988at2"/>
<proteinExistence type="predicted"/>
<evidence type="ECO:0000256" key="1">
    <source>
        <dbReference type="SAM" id="Phobius"/>
    </source>
</evidence>
<name>A0A4Q0W1P2_9BACI</name>
<protein>
    <submittedName>
        <fullName evidence="2">Uncharacterized protein</fullName>
    </submittedName>
</protein>
<keyword evidence="1" id="KW-0472">Membrane</keyword>
<evidence type="ECO:0000313" key="3">
    <source>
        <dbReference type="Proteomes" id="UP000290649"/>
    </source>
</evidence>
<organism evidence="2 3">
    <name type="scientific">Anaerobacillus alkaliphilus</name>
    <dbReference type="NCBI Taxonomy" id="1548597"/>
    <lineage>
        <taxon>Bacteria</taxon>
        <taxon>Bacillati</taxon>
        <taxon>Bacillota</taxon>
        <taxon>Bacilli</taxon>
        <taxon>Bacillales</taxon>
        <taxon>Bacillaceae</taxon>
        <taxon>Anaerobacillus</taxon>
    </lineage>
</organism>
<comment type="caution">
    <text evidence="2">The sequence shown here is derived from an EMBL/GenBank/DDBJ whole genome shotgun (WGS) entry which is preliminary data.</text>
</comment>
<keyword evidence="1" id="KW-0812">Transmembrane</keyword>
<dbReference type="EMBL" id="QOUX01000001">
    <property type="protein sequence ID" value="RXJ04501.1"/>
    <property type="molecule type" value="Genomic_DNA"/>
</dbReference>
<reference evidence="2 3" key="1">
    <citation type="journal article" date="2019" name="Int. J. Syst. Evol. Microbiol.">
        <title>Anaerobacillus alkaliphilus sp. nov., a novel alkaliphilic and moderately halophilic bacterium.</title>
        <authorList>
            <person name="Borsodi A.K."/>
            <person name="Aszalos J.M."/>
            <person name="Bihari P."/>
            <person name="Nagy I."/>
            <person name="Schumann P."/>
            <person name="Sproer C."/>
            <person name="Kovacs A.L."/>
            <person name="Boka K."/>
            <person name="Dobosy P."/>
            <person name="Ovari M."/>
            <person name="Szili-Kovacs T."/>
            <person name="Toth E."/>
        </authorList>
    </citation>
    <scope>NUCLEOTIDE SEQUENCE [LARGE SCALE GENOMIC DNA]</scope>
    <source>
        <strain evidence="2 3">B16-10</strain>
    </source>
</reference>
<gene>
    <name evidence="2" type="ORF">DS745_03715</name>
</gene>
<keyword evidence="1" id="KW-1133">Transmembrane helix</keyword>
<keyword evidence="3" id="KW-1185">Reference proteome</keyword>
<dbReference type="AlphaFoldDB" id="A0A4Q0W1P2"/>
<dbReference type="Proteomes" id="UP000290649">
    <property type="component" value="Unassembled WGS sequence"/>
</dbReference>
<accession>A0A4Q0W1P2</accession>
<sequence length="111" mass="12991">MVVEKLVKSLANAWFLLFILVIGLGLFLKFKTTINKEQWFVIIHSDVNKINIYKLQRVLSNNGIKSRVEFDDALTNHAVRNYYIGDKGSIRKLMVQEKDLVRAKRLLEENR</sequence>
<evidence type="ECO:0000313" key="2">
    <source>
        <dbReference type="EMBL" id="RXJ04501.1"/>
    </source>
</evidence>